<comment type="caution">
    <text evidence="1">The sequence shown here is derived from an EMBL/GenBank/DDBJ whole genome shotgun (WGS) entry which is preliminary data.</text>
</comment>
<protein>
    <recommendedName>
        <fullName evidence="3">DUF771 domain-containing protein</fullName>
    </recommendedName>
</protein>
<dbReference type="PATRIC" id="fig|1229783.3.peg.381"/>
<dbReference type="Proteomes" id="UP000009885">
    <property type="component" value="Unassembled WGS sequence"/>
</dbReference>
<reference evidence="1 2" key="1">
    <citation type="journal article" date="2013" name="Genome Announc.">
        <title>Genome Sequence of Staphylococcus massiliensis Strain S46, Isolated from the Surface of Healthy Human Skin.</title>
        <authorList>
            <person name="Srivastav R."/>
            <person name="Singh A."/>
            <person name="Jangir P.K."/>
            <person name="Kumari C."/>
            <person name="Muduli S."/>
            <person name="Sharma R."/>
        </authorList>
    </citation>
    <scope>NUCLEOTIDE SEQUENCE [LARGE SCALE GENOMIC DNA]</scope>
    <source>
        <strain evidence="1 2">S46</strain>
    </source>
</reference>
<evidence type="ECO:0000313" key="1">
    <source>
        <dbReference type="EMBL" id="EKU50349.1"/>
    </source>
</evidence>
<dbReference type="RefSeq" id="WP_009382129.1">
    <property type="nucleotide sequence ID" value="NZ_AMSQ01000002.1"/>
</dbReference>
<evidence type="ECO:0008006" key="3">
    <source>
        <dbReference type="Google" id="ProtNLM"/>
    </source>
</evidence>
<sequence length="75" mass="9230">MTKTYWNMSDLIHEVGHDRNWIKANILEIPKFKKEILEFSHYPINNNDTYTFIGPKMKDWLIKNFKEIERIKYHC</sequence>
<organism evidence="1 2">
    <name type="scientific">Staphylococcus massiliensis S46</name>
    <dbReference type="NCBI Taxonomy" id="1229783"/>
    <lineage>
        <taxon>Bacteria</taxon>
        <taxon>Bacillati</taxon>
        <taxon>Bacillota</taxon>
        <taxon>Bacilli</taxon>
        <taxon>Bacillales</taxon>
        <taxon>Staphylococcaceae</taxon>
        <taxon>Staphylococcus</taxon>
    </lineage>
</organism>
<dbReference type="InterPro" id="IPR008489">
    <property type="entry name" value="DUF771"/>
</dbReference>
<dbReference type="STRING" id="1229783.C273_01865"/>
<accession>K9ASS6</accession>
<dbReference type="AlphaFoldDB" id="K9ASS6"/>
<evidence type="ECO:0000313" key="2">
    <source>
        <dbReference type="Proteomes" id="UP000009885"/>
    </source>
</evidence>
<proteinExistence type="predicted"/>
<name>K9ASS6_9STAP</name>
<keyword evidence="2" id="KW-1185">Reference proteome</keyword>
<dbReference type="EMBL" id="AMSQ01000002">
    <property type="protein sequence ID" value="EKU50349.1"/>
    <property type="molecule type" value="Genomic_DNA"/>
</dbReference>
<dbReference type="OrthoDB" id="2187161at2"/>
<gene>
    <name evidence="1" type="ORF">C273_01865</name>
</gene>
<dbReference type="Pfam" id="PF05595">
    <property type="entry name" value="DUF771"/>
    <property type="match status" value="1"/>
</dbReference>